<evidence type="ECO:0000313" key="1">
    <source>
        <dbReference type="EMBL" id="JAH28591.1"/>
    </source>
</evidence>
<reference evidence="1" key="1">
    <citation type="submission" date="2014-11" db="EMBL/GenBank/DDBJ databases">
        <authorList>
            <person name="Amaro Gonzalez C."/>
        </authorList>
    </citation>
    <scope>NUCLEOTIDE SEQUENCE</scope>
</reference>
<proteinExistence type="predicted"/>
<protein>
    <submittedName>
        <fullName evidence="1">Uncharacterized protein</fullName>
    </submittedName>
</protein>
<accession>A0A0E9RHF3</accession>
<dbReference type="EMBL" id="GBXM01079986">
    <property type="protein sequence ID" value="JAH28591.1"/>
    <property type="molecule type" value="Transcribed_RNA"/>
</dbReference>
<organism evidence="1">
    <name type="scientific">Anguilla anguilla</name>
    <name type="common">European freshwater eel</name>
    <name type="synonym">Muraena anguilla</name>
    <dbReference type="NCBI Taxonomy" id="7936"/>
    <lineage>
        <taxon>Eukaryota</taxon>
        <taxon>Metazoa</taxon>
        <taxon>Chordata</taxon>
        <taxon>Craniata</taxon>
        <taxon>Vertebrata</taxon>
        <taxon>Euteleostomi</taxon>
        <taxon>Actinopterygii</taxon>
        <taxon>Neopterygii</taxon>
        <taxon>Teleostei</taxon>
        <taxon>Anguilliformes</taxon>
        <taxon>Anguillidae</taxon>
        <taxon>Anguilla</taxon>
    </lineage>
</organism>
<name>A0A0E9RHF3_ANGAN</name>
<dbReference type="AlphaFoldDB" id="A0A0E9RHF3"/>
<sequence>MPRERGGVGQTGGAAFRSRCSVKMCTSLPLRG</sequence>
<reference evidence="1" key="2">
    <citation type="journal article" date="2015" name="Fish Shellfish Immunol.">
        <title>Early steps in the European eel (Anguilla anguilla)-Vibrio vulnificus interaction in the gills: Role of the RtxA13 toxin.</title>
        <authorList>
            <person name="Callol A."/>
            <person name="Pajuelo D."/>
            <person name="Ebbesson L."/>
            <person name="Teles M."/>
            <person name="MacKenzie S."/>
            <person name="Amaro C."/>
        </authorList>
    </citation>
    <scope>NUCLEOTIDE SEQUENCE</scope>
</reference>